<organism evidence="1 2">
    <name type="scientific">Vairimorpha necatrix</name>
    <dbReference type="NCBI Taxonomy" id="6039"/>
    <lineage>
        <taxon>Eukaryota</taxon>
        <taxon>Fungi</taxon>
        <taxon>Fungi incertae sedis</taxon>
        <taxon>Microsporidia</taxon>
        <taxon>Nosematidae</taxon>
        <taxon>Vairimorpha</taxon>
    </lineage>
</organism>
<dbReference type="AlphaFoldDB" id="A0AAX4JEL0"/>
<gene>
    <name evidence="1" type="ORF">VNE69_09010</name>
</gene>
<dbReference type="Proteomes" id="UP001334084">
    <property type="component" value="Chromosome 9"/>
</dbReference>
<evidence type="ECO:0000313" key="1">
    <source>
        <dbReference type="EMBL" id="WUR04455.1"/>
    </source>
</evidence>
<sequence length="67" mass="7887">MKLTNMLNLIFSLGIIKSKIKDEKKKDDKTKDVKKKSNIVENLFMDIKKLSTEIEKLKFMDDEKNPN</sequence>
<accession>A0AAX4JEL0</accession>
<dbReference type="GeneID" id="90542289"/>
<reference evidence="1" key="1">
    <citation type="journal article" date="2024" name="BMC Genomics">
        <title>Functional annotation of a divergent genome using sequence and structure-based similarity.</title>
        <authorList>
            <person name="Svedberg D."/>
            <person name="Winiger R.R."/>
            <person name="Berg A."/>
            <person name="Sharma H."/>
            <person name="Tellgren-Roth C."/>
            <person name="Debrunner-Vossbrinck B.A."/>
            <person name="Vossbrinck C.R."/>
            <person name="Barandun J."/>
        </authorList>
    </citation>
    <scope>NUCLEOTIDE SEQUENCE</scope>
    <source>
        <strain evidence="1">Illinois isolate</strain>
    </source>
</reference>
<keyword evidence="2" id="KW-1185">Reference proteome</keyword>
<dbReference type="KEGG" id="vnx:VNE69_09010"/>
<proteinExistence type="predicted"/>
<protein>
    <submittedName>
        <fullName evidence="1">Uncharacterized protein</fullName>
    </submittedName>
</protein>
<name>A0AAX4JEL0_9MICR</name>
<dbReference type="EMBL" id="CP142734">
    <property type="protein sequence ID" value="WUR04455.1"/>
    <property type="molecule type" value="Genomic_DNA"/>
</dbReference>
<evidence type="ECO:0000313" key="2">
    <source>
        <dbReference type="Proteomes" id="UP001334084"/>
    </source>
</evidence>
<dbReference type="RefSeq" id="XP_065330600.1">
    <property type="nucleotide sequence ID" value="XM_065474528.1"/>
</dbReference>